<evidence type="ECO:0000256" key="1">
    <source>
        <dbReference type="SAM" id="Phobius"/>
    </source>
</evidence>
<keyword evidence="1" id="KW-0812">Transmembrane</keyword>
<evidence type="ECO:0000313" key="2">
    <source>
        <dbReference type="EMBL" id="MXQ54881.1"/>
    </source>
</evidence>
<accession>A0A6I4VWB5</accession>
<feature type="transmembrane region" description="Helical" evidence="1">
    <location>
        <begin position="22"/>
        <end position="46"/>
    </location>
</feature>
<reference evidence="2 3" key="1">
    <citation type="submission" date="2019-12" db="EMBL/GenBank/DDBJ databases">
        <title>Whole-genome analyses of novel actinobacteria.</title>
        <authorList>
            <person name="Sahin N."/>
            <person name="Saygin H."/>
        </authorList>
    </citation>
    <scope>NUCLEOTIDE SEQUENCE [LARGE SCALE GENOMIC DNA]</scope>
    <source>
        <strain evidence="2 3">KC615</strain>
    </source>
</reference>
<evidence type="ECO:0008006" key="4">
    <source>
        <dbReference type="Google" id="ProtNLM"/>
    </source>
</evidence>
<organism evidence="2 3">
    <name type="scientific">Shimazuella alba</name>
    <dbReference type="NCBI Taxonomy" id="2690964"/>
    <lineage>
        <taxon>Bacteria</taxon>
        <taxon>Bacillati</taxon>
        <taxon>Bacillota</taxon>
        <taxon>Bacilli</taxon>
        <taxon>Bacillales</taxon>
        <taxon>Thermoactinomycetaceae</taxon>
        <taxon>Shimazuella</taxon>
    </lineage>
</organism>
<keyword evidence="3" id="KW-1185">Reference proteome</keyword>
<name>A0A6I4VWB5_9BACL</name>
<dbReference type="RefSeq" id="WP_160802236.1">
    <property type="nucleotide sequence ID" value="NZ_WUUL01000010.1"/>
</dbReference>
<comment type="caution">
    <text evidence="2">The sequence shown here is derived from an EMBL/GenBank/DDBJ whole genome shotgun (WGS) entry which is preliminary data.</text>
</comment>
<gene>
    <name evidence="2" type="ORF">GSM42_14380</name>
</gene>
<dbReference type="AlphaFoldDB" id="A0A6I4VWB5"/>
<protein>
    <recommendedName>
        <fullName evidence="4">YqzM family protein</fullName>
    </recommendedName>
</protein>
<keyword evidence="1" id="KW-1133">Transmembrane helix</keyword>
<sequence length="47" mass="5177">MSSQVQTHDDSNENKENEFLDFIVSAGVFGGLLFGIFIVATIIELVM</sequence>
<dbReference type="Proteomes" id="UP000430692">
    <property type="component" value="Unassembled WGS sequence"/>
</dbReference>
<evidence type="ECO:0000313" key="3">
    <source>
        <dbReference type="Proteomes" id="UP000430692"/>
    </source>
</evidence>
<proteinExistence type="predicted"/>
<dbReference type="EMBL" id="WUUL01000010">
    <property type="protein sequence ID" value="MXQ54881.1"/>
    <property type="molecule type" value="Genomic_DNA"/>
</dbReference>
<keyword evidence="1" id="KW-0472">Membrane</keyword>